<dbReference type="Proteomes" id="UP000677804">
    <property type="component" value="Chromosome"/>
</dbReference>
<evidence type="ECO:0000313" key="2">
    <source>
        <dbReference type="Proteomes" id="UP000677804"/>
    </source>
</evidence>
<reference evidence="1 2" key="1">
    <citation type="submission" date="2021-05" db="EMBL/GenBank/DDBJ databases">
        <title>Novel species in genus Cellulomonas.</title>
        <authorList>
            <person name="Zhang G."/>
        </authorList>
    </citation>
    <scope>NUCLEOTIDE SEQUENCE [LARGE SCALE GENOMIC DNA]</scope>
    <source>
        <strain evidence="2">zg-ZUI222</strain>
    </source>
</reference>
<proteinExistence type="predicted"/>
<organism evidence="1 2">
    <name type="scientific">Cellulomonas wangleii</name>
    <dbReference type="NCBI Taxonomy" id="2816956"/>
    <lineage>
        <taxon>Bacteria</taxon>
        <taxon>Bacillati</taxon>
        <taxon>Actinomycetota</taxon>
        <taxon>Actinomycetes</taxon>
        <taxon>Micrococcales</taxon>
        <taxon>Cellulomonadaceae</taxon>
        <taxon>Cellulomonas</taxon>
    </lineage>
</organism>
<dbReference type="RefSeq" id="WP_207340860.1">
    <property type="nucleotide sequence ID" value="NZ_CP074405.1"/>
</dbReference>
<name>A0ABX8D7I6_9CELL</name>
<accession>A0ABX8D7I6</accession>
<gene>
    <name evidence="1" type="ORF">KG103_05840</name>
</gene>
<sequence length="55" mass="5710">MSSPLDHAFTAPLEKDGAFDTSLTVPDSHHVLGTGRAVNVAAGDEVAVHLTARRA</sequence>
<protein>
    <submittedName>
        <fullName evidence="1">Uncharacterized protein</fullName>
    </submittedName>
</protein>
<keyword evidence="2" id="KW-1185">Reference proteome</keyword>
<evidence type="ECO:0000313" key="1">
    <source>
        <dbReference type="EMBL" id="QVI63397.1"/>
    </source>
</evidence>
<dbReference type="EMBL" id="CP074405">
    <property type="protein sequence ID" value="QVI63397.1"/>
    <property type="molecule type" value="Genomic_DNA"/>
</dbReference>